<evidence type="ECO:0000313" key="2">
    <source>
        <dbReference type="Proteomes" id="UP001230426"/>
    </source>
</evidence>
<accession>A0ABT9RB80</accession>
<dbReference type="EMBL" id="JAUSRB010000002">
    <property type="protein sequence ID" value="MDP9866514.1"/>
    <property type="molecule type" value="Genomic_DNA"/>
</dbReference>
<evidence type="ECO:0000313" key="1">
    <source>
        <dbReference type="EMBL" id="MDP9866514.1"/>
    </source>
</evidence>
<proteinExistence type="predicted"/>
<name>A0ABT9RB80_9ACTN</name>
<comment type="caution">
    <text evidence="1">The sequence shown here is derived from an EMBL/GenBank/DDBJ whole genome shotgun (WGS) entry which is preliminary data.</text>
</comment>
<dbReference type="Proteomes" id="UP001230426">
    <property type="component" value="Unassembled WGS sequence"/>
</dbReference>
<organism evidence="1 2">
    <name type="scientific">Streptosporangium brasiliense</name>
    <dbReference type="NCBI Taxonomy" id="47480"/>
    <lineage>
        <taxon>Bacteria</taxon>
        <taxon>Bacillati</taxon>
        <taxon>Actinomycetota</taxon>
        <taxon>Actinomycetes</taxon>
        <taxon>Streptosporangiales</taxon>
        <taxon>Streptosporangiaceae</taxon>
        <taxon>Streptosporangium</taxon>
    </lineage>
</organism>
<dbReference type="RefSeq" id="WP_306867337.1">
    <property type="nucleotide sequence ID" value="NZ_JAUSRB010000002.1"/>
</dbReference>
<gene>
    <name evidence="1" type="ORF">J2S55_005780</name>
</gene>
<sequence length="90" mass="9947">MDLFSLTFGLPFAPIRALIKIGEMLQEQAELEMRHPAAVRRRLEEVEEARLSGQISEEEAAQATTEILERMVAQPDLPGMTVPGRGGEGE</sequence>
<protein>
    <recommendedName>
        <fullName evidence="3">Gas vesicle protein G</fullName>
    </recommendedName>
</protein>
<evidence type="ECO:0008006" key="3">
    <source>
        <dbReference type="Google" id="ProtNLM"/>
    </source>
</evidence>
<dbReference type="InterPro" id="IPR007804">
    <property type="entry name" value="GvpG"/>
</dbReference>
<reference evidence="1 2" key="1">
    <citation type="submission" date="2023-07" db="EMBL/GenBank/DDBJ databases">
        <title>Sequencing the genomes of 1000 actinobacteria strains.</title>
        <authorList>
            <person name="Klenk H.-P."/>
        </authorList>
    </citation>
    <scope>NUCLEOTIDE SEQUENCE [LARGE SCALE GENOMIC DNA]</scope>
    <source>
        <strain evidence="1 2">DSM 44109</strain>
    </source>
</reference>
<dbReference type="Pfam" id="PF05120">
    <property type="entry name" value="GvpG"/>
    <property type="match status" value="1"/>
</dbReference>
<keyword evidence="2" id="KW-1185">Reference proteome</keyword>